<sequence>MIYFEADDDGHFRSDLKEKTISEGNAGQGADAADGTEVGLSAEERILTNPLFGEPVIKTAPAREAYYALRLRLLSGMSGFTVLGKSEMGPGETLKVLCQYLKQEYPQLPVYEHVVWRCSSPTQSRVLSALLSSAGHGILRGSDEDRMKRLLNMQEEKALVGGSPSSVWMIHNAELIDVWTCKALLDMRNALILRGIRLFLVHGANVDPFLRRVSSLVPKVGQNELRTLFGDSHTLRGVSGLEEYAGILMEIDTRKIGAESAVTWSQALLPEAYRGGFRLKNQAPALHAAITERNLEGEFPIRALFEVIRSVMSMSARHDSPDLEIPQDVWARAVAVVMGIGSSYLQGSSTSRASSHAR</sequence>
<gene>
    <name evidence="1" type="ordered locus">BC1003_5995</name>
</gene>
<dbReference type="AlphaFoldDB" id="E1TI42"/>
<dbReference type="OrthoDB" id="8903747at2"/>
<name>E1TI42_BURSG</name>
<organism evidence="1">
    <name type="scientific">Burkholderia sp. (strain CCGE1003)</name>
    <dbReference type="NCBI Taxonomy" id="640512"/>
    <lineage>
        <taxon>Bacteria</taxon>
        <taxon>Pseudomonadati</taxon>
        <taxon>Pseudomonadota</taxon>
        <taxon>Betaproteobacteria</taxon>
        <taxon>Burkholderiales</taxon>
        <taxon>Burkholderiaceae</taxon>
        <taxon>Burkholderia</taxon>
    </lineage>
</organism>
<dbReference type="KEGG" id="bgf:BC1003_5995"/>
<dbReference type="EMBL" id="CP002218">
    <property type="protein sequence ID" value="ADN61903.1"/>
    <property type="molecule type" value="Genomic_DNA"/>
</dbReference>
<protein>
    <submittedName>
        <fullName evidence="1">Uncharacterized protein</fullName>
    </submittedName>
</protein>
<evidence type="ECO:0000313" key="1">
    <source>
        <dbReference type="EMBL" id="ADN61903.1"/>
    </source>
</evidence>
<dbReference type="STRING" id="640512.BC1003_5995"/>
<dbReference type="eggNOG" id="COG2842">
    <property type="taxonomic scope" value="Bacteria"/>
</dbReference>
<dbReference type="HOGENOM" id="CLU_805816_0_0_4"/>
<reference evidence="1" key="1">
    <citation type="submission" date="2010-09" db="EMBL/GenBank/DDBJ databases">
        <title>Complete sequence of chromosome2 of Burkholderia sp. CCGE1003.</title>
        <authorList>
            <consortium name="US DOE Joint Genome Institute"/>
            <person name="Lucas S."/>
            <person name="Copeland A."/>
            <person name="Lapidus A."/>
            <person name="Cheng J.-F."/>
            <person name="Bruce D."/>
            <person name="Goodwin L."/>
            <person name="Pitluck S."/>
            <person name="Daligault H."/>
            <person name="Davenport K."/>
            <person name="Detter J.C."/>
            <person name="Han C."/>
            <person name="Tapia R."/>
            <person name="Land M."/>
            <person name="Hauser L."/>
            <person name="Jeffries C."/>
            <person name="Kyrpides N."/>
            <person name="Ivanova N."/>
            <person name="Ovchinnikova G."/>
            <person name="Martinez-Romero E."/>
            <person name="Rogel M.A."/>
            <person name="Auchtung J."/>
            <person name="Tiedje J.M."/>
            <person name="Woyke T."/>
        </authorList>
    </citation>
    <scope>NUCLEOTIDE SEQUENCE</scope>
    <source>
        <strain evidence="1">CCGE1003</strain>
    </source>
</reference>
<proteinExistence type="predicted"/>
<accession>E1TI42</accession>